<dbReference type="GO" id="GO:0008999">
    <property type="term" value="F:protein-N-terminal-alanine acetyltransferase activity"/>
    <property type="evidence" value="ECO:0007669"/>
    <property type="project" value="TreeGrafter"/>
</dbReference>
<dbReference type="InterPro" id="IPR000182">
    <property type="entry name" value="GNAT_dom"/>
</dbReference>
<dbReference type="PATRIC" id="fig|220754.4.peg.408"/>
<evidence type="ECO:0000313" key="2">
    <source>
        <dbReference type="EMBL" id="KIL53071.1"/>
    </source>
</evidence>
<reference evidence="2 3" key="1">
    <citation type="submission" date="2015-01" db="EMBL/GenBank/DDBJ databases">
        <title>Jeotgalibacillus campisalis genome sequencing.</title>
        <authorList>
            <person name="Goh K.M."/>
            <person name="Chan K.-G."/>
            <person name="Yaakop A.S."/>
            <person name="Ee R."/>
            <person name="Gan H.M."/>
            <person name="Chan C.S."/>
        </authorList>
    </citation>
    <scope>NUCLEOTIDE SEQUENCE [LARGE SCALE GENOMIC DNA]</scope>
    <source>
        <strain evidence="2 3">SF-57</strain>
    </source>
</reference>
<organism evidence="2 3">
    <name type="scientific">Jeotgalibacillus campisalis</name>
    <dbReference type="NCBI Taxonomy" id="220754"/>
    <lineage>
        <taxon>Bacteria</taxon>
        <taxon>Bacillati</taxon>
        <taxon>Bacillota</taxon>
        <taxon>Bacilli</taxon>
        <taxon>Bacillales</taxon>
        <taxon>Caryophanaceae</taxon>
        <taxon>Jeotgalibacillus</taxon>
    </lineage>
</organism>
<gene>
    <name evidence="2" type="ORF">KR50_04000</name>
</gene>
<dbReference type="Pfam" id="PF13302">
    <property type="entry name" value="Acetyltransf_3"/>
    <property type="match status" value="1"/>
</dbReference>
<keyword evidence="3" id="KW-1185">Reference proteome</keyword>
<dbReference type="InterPro" id="IPR051531">
    <property type="entry name" value="N-acetyltransferase"/>
</dbReference>
<comment type="caution">
    <text evidence="2">The sequence shown here is derived from an EMBL/GenBank/DDBJ whole genome shotgun (WGS) entry which is preliminary data.</text>
</comment>
<dbReference type="PANTHER" id="PTHR43792:SF9">
    <property type="entry name" value="RIBOSOMAL-PROTEIN-ALANINE ACETYLTRANSFERASE"/>
    <property type="match status" value="1"/>
</dbReference>
<evidence type="ECO:0000259" key="1">
    <source>
        <dbReference type="PROSITE" id="PS51186"/>
    </source>
</evidence>
<dbReference type="RefSeq" id="WP_041054092.1">
    <property type="nucleotide sequence ID" value="NZ_JXRR01000001.1"/>
</dbReference>
<name>A0A0C2W915_9BACL</name>
<evidence type="ECO:0000313" key="3">
    <source>
        <dbReference type="Proteomes" id="UP000031972"/>
    </source>
</evidence>
<dbReference type="Proteomes" id="UP000031972">
    <property type="component" value="Unassembled WGS sequence"/>
</dbReference>
<feature type="domain" description="N-acetyltransferase" evidence="1">
    <location>
        <begin position="16"/>
        <end position="180"/>
    </location>
</feature>
<dbReference type="AlphaFoldDB" id="A0A0C2W915"/>
<sequence length="186" mass="21314">MADAAKKFPDIETDNFRLREVTKNDAKDLFVYLSDEDVVNHMGLAPAKQVEDTLDEINWYKSIFQDGTGIRWGITRKNEGRVIGSCGFLNIAHSHSRAEIGFEVHKEYWGKGVAGEALQAVLGYGFDQLGFERIQALIEPENIASQKLVEKHGFKREGLLRHYEYTQGKFDDLYMFSLLKEEHKLN</sequence>
<dbReference type="OrthoDB" id="9811523at2"/>
<dbReference type="CDD" id="cd04301">
    <property type="entry name" value="NAT_SF"/>
    <property type="match status" value="1"/>
</dbReference>
<dbReference type="InterPro" id="IPR016181">
    <property type="entry name" value="Acyl_CoA_acyltransferase"/>
</dbReference>
<dbReference type="PROSITE" id="PS51186">
    <property type="entry name" value="GNAT"/>
    <property type="match status" value="1"/>
</dbReference>
<dbReference type="EMBL" id="JXRR01000001">
    <property type="protein sequence ID" value="KIL53071.1"/>
    <property type="molecule type" value="Genomic_DNA"/>
</dbReference>
<dbReference type="GO" id="GO:0005737">
    <property type="term" value="C:cytoplasm"/>
    <property type="evidence" value="ECO:0007669"/>
    <property type="project" value="TreeGrafter"/>
</dbReference>
<dbReference type="PANTHER" id="PTHR43792">
    <property type="entry name" value="GNAT FAMILY, PUTATIVE (AFU_ORTHOLOGUE AFUA_3G00765)-RELATED-RELATED"/>
    <property type="match status" value="1"/>
</dbReference>
<dbReference type="SUPFAM" id="SSF55729">
    <property type="entry name" value="Acyl-CoA N-acyltransferases (Nat)"/>
    <property type="match status" value="1"/>
</dbReference>
<proteinExistence type="predicted"/>
<dbReference type="Gene3D" id="3.40.630.30">
    <property type="match status" value="1"/>
</dbReference>
<accession>A0A0C2W915</accession>
<protein>
    <submittedName>
        <fullName evidence="2">Ribosomal-protein-alanine N-acetyltransferase</fullName>
    </submittedName>
</protein>
<keyword evidence="2" id="KW-0808">Transferase</keyword>